<feature type="compositionally biased region" description="Polar residues" evidence="1">
    <location>
        <begin position="182"/>
        <end position="195"/>
    </location>
</feature>
<feature type="region of interest" description="Disordered" evidence="1">
    <location>
        <begin position="228"/>
        <end position="313"/>
    </location>
</feature>
<name>A0A437D5W5_ORYJA</name>
<reference evidence="2 3" key="1">
    <citation type="submission" date="2018-11" db="EMBL/GenBank/DDBJ databases">
        <authorList>
            <person name="Lopez-Roques C."/>
            <person name="Donnadieu C."/>
            <person name="Bouchez O."/>
            <person name="Klopp C."/>
            <person name="Cabau C."/>
            <person name="Zahm M."/>
        </authorList>
    </citation>
    <scope>NUCLEOTIDE SEQUENCE [LARGE SCALE GENOMIC DNA]</scope>
    <source>
        <strain evidence="2">RS831</strain>
        <tissue evidence="2">Whole body</tissue>
    </source>
</reference>
<gene>
    <name evidence="2" type="ORF">OJAV_G00084310</name>
</gene>
<dbReference type="OrthoDB" id="9907505at2759"/>
<evidence type="ECO:0000313" key="3">
    <source>
        <dbReference type="Proteomes" id="UP000283210"/>
    </source>
</evidence>
<proteinExistence type="predicted"/>
<dbReference type="AlphaFoldDB" id="A0A437D5W5"/>
<accession>A0A437D5W5</accession>
<organism evidence="2 3">
    <name type="scientific">Oryzias javanicus</name>
    <name type="common">Javanese ricefish</name>
    <name type="synonym">Aplocheilus javanicus</name>
    <dbReference type="NCBI Taxonomy" id="123683"/>
    <lineage>
        <taxon>Eukaryota</taxon>
        <taxon>Metazoa</taxon>
        <taxon>Chordata</taxon>
        <taxon>Craniata</taxon>
        <taxon>Vertebrata</taxon>
        <taxon>Euteleostomi</taxon>
        <taxon>Actinopterygii</taxon>
        <taxon>Neopterygii</taxon>
        <taxon>Teleostei</taxon>
        <taxon>Neoteleostei</taxon>
        <taxon>Acanthomorphata</taxon>
        <taxon>Ovalentaria</taxon>
        <taxon>Atherinomorphae</taxon>
        <taxon>Beloniformes</taxon>
        <taxon>Adrianichthyidae</taxon>
        <taxon>Oryziinae</taxon>
        <taxon>Oryzias</taxon>
    </lineage>
</organism>
<evidence type="ECO:0000256" key="1">
    <source>
        <dbReference type="SAM" id="MobiDB-lite"/>
    </source>
</evidence>
<sequence length="313" mass="33751">MEGRPTGAAQRHSAAPPPVGAAPSSQGSEIFLLPRQASVTNHRGEFSDSSSSGSPPPTSASYSKVSPPVSPPRSISPTLKAEKPAFTVGRFQVTPSMPASALYPHQPHPFSQTTPNAHSPPPTQKNQPERSSGSSSEEDSQSESSNHTVIGSMPGYHDNPTSQDGRQTSSLKMGVAMWEGPANSQARSRSVTYSSDESEGEEMWEELLELRERHLVEVQNLQMSQKQEMEELYRRKGKAPPPGIVPPAAMLNHRQRRLSKSGNFPLPRRSSLQRLDLPPPTGIMRKSSVSGSSSGSQDRILKGVSFAPGHSCM</sequence>
<feature type="region of interest" description="Disordered" evidence="1">
    <location>
        <begin position="97"/>
        <end position="201"/>
    </location>
</feature>
<dbReference type="Proteomes" id="UP000283210">
    <property type="component" value="Chromosome 8"/>
</dbReference>
<keyword evidence="3" id="KW-1185">Reference proteome</keyword>
<evidence type="ECO:0000313" key="2">
    <source>
        <dbReference type="EMBL" id="RVE70097.1"/>
    </source>
</evidence>
<evidence type="ECO:0008006" key="4">
    <source>
        <dbReference type="Google" id="ProtNLM"/>
    </source>
</evidence>
<feature type="compositionally biased region" description="Low complexity" evidence="1">
    <location>
        <begin position="287"/>
        <end position="296"/>
    </location>
</feature>
<feature type="compositionally biased region" description="Low complexity" evidence="1">
    <location>
        <begin position="47"/>
        <end position="77"/>
    </location>
</feature>
<reference evidence="2 3" key="2">
    <citation type="submission" date="2019-01" db="EMBL/GenBank/DDBJ databases">
        <title>A chromosome length genome reference of the Java medaka (oryzias javanicus).</title>
        <authorList>
            <person name="Herpin A."/>
            <person name="Takehana Y."/>
            <person name="Naruse K."/>
            <person name="Ansai S."/>
            <person name="Kawaguchi M."/>
        </authorList>
    </citation>
    <scope>NUCLEOTIDE SEQUENCE [LARGE SCALE GENOMIC DNA]</scope>
    <source>
        <strain evidence="2">RS831</strain>
        <tissue evidence="2">Whole body</tissue>
    </source>
</reference>
<feature type="compositionally biased region" description="Polar residues" evidence="1">
    <location>
        <begin position="159"/>
        <end position="171"/>
    </location>
</feature>
<protein>
    <recommendedName>
        <fullName evidence="4">WNK lysine deficient protein kinase 4</fullName>
    </recommendedName>
</protein>
<dbReference type="EMBL" id="CM012444">
    <property type="protein sequence ID" value="RVE70097.1"/>
    <property type="molecule type" value="Genomic_DNA"/>
</dbReference>
<feature type="region of interest" description="Disordered" evidence="1">
    <location>
        <begin position="1"/>
        <end position="85"/>
    </location>
</feature>